<feature type="compositionally biased region" description="Low complexity" evidence="2">
    <location>
        <begin position="218"/>
        <end position="230"/>
    </location>
</feature>
<organism evidence="3 4">
    <name type="scientific">Colletotrichum tanaceti</name>
    <dbReference type="NCBI Taxonomy" id="1306861"/>
    <lineage>
        <taxon>Eukaryota</taxon>
        <taxon>Fungi</taxon>
        <taxon>Dikarya</taxon>
        <taxon>Ascomycota</taxon>
        <taxon>Pezizomycotina</taxon>
        <taxon>Sordariomycetes</taxon>
        <taxon>Hypocreomycetidae</taxon>
        <taxon>Glomerellales</taxon>
        <taxon>Glomerellaceae</taxon>
        <taxon>Colletotrichum</taxon>
        <taxon>Colletotrichum destructivum species complex</taxon>
    </lineage>
</organism>
<gene>
    <name evidence="3" type="ORF">CTA1_3144</name>
</gene>
<dbReference type="EMBL" id="PJEX01000002">
    <property type="protein sequence ID" value="TKW60074.1"/>
    <property type="molecule type" value="Genomic_DNA"/>
</dbReference>
<keyword evidence="4" id="KW-1185">Reference proteome</keyword>
<reference evidence="3 4" key="1">
    <citation type="journal article" date="2019" name="PLoS ONE">
        <title>Comparative genome analysis indicates high evolutionary potential of pathogenicity genes in Colletotrichum tanaceti.</title>
        <authorList>
            <person name="Lelwala R.V."/>
            <person name="Korhonen P.K."/>
            <person name="Young N.D."/>
            <person name="Scott J.B."/>
            <person name="Ades P.A."/>
            <person name="Gasser R.B."/>
            <person name="Taylor P.W.J."/>
        </authorList>
    </citation>
    <scope>NUCLEOTIDE SEQUENCE [LARGE SCALE GENOMIC DNA]</scope>
    <source>
        <strain evidence="3">BRIP57314</strain>
    </source>
</reference>
<feature type="region of interest" description="Disordered" evidence="2">
    <location>
        <begin position="184"/>
        <end position="243"/>
    </location>
</feature>
<feature type="coiled-coil region" evidence="1">
    <location>
        <begin position="133"/>
        <end position="160"/>
    </location>
</feature>
<evidence type="ECO:0000256" key="2">
    <source>
        <dbReference type="SAM" id="MobiDB-lite"/>
    </source>
</evidence>
<feature type="compositionally biased region" description="Basic and acidic residues" evidence="2">
    <location>
        <begin position="202"/>
        <end position="212"/>
    </location>
</feature>
<keyword evidence="1" id="KW-0175">Coiled coil</keyword>
<name>A0A4U6XVR8_9PEZI</name>
<feature type="compositionally biased region" description="Low complexity" evidence="2">
    <location>
        <begin position="291"/>
        <end position="307"/>
    </location>
</feature>
<proteinExistence type="predicted"/>
<sequence length="335" mass="36280">MASSSNSAASQPTQAAGTFTGGHVVEEKTSSVTELAEKHATEQPRVLASRIDPNKALRARQALRFLEDDDSDREVHRKHAREALEQIDPGLVHLKTIAQSTQAAEDEEPWLVHWNKSDGVLRGFVKNNFARWIEDEAKAQAKAQAKADEAKAKADEAKLNMDEGGAGFDPALVVPLVPDLVPPAAHPYTTTSPTPSSIGGNKTKDGELRAVRLGDQGVVAPSSSAPTSRRPTNDSSRRNDDALRPVQRQIQNMLIADNQAPPPPPPPTDASRELDPASFSNYSDYVAALGSSSLTSGADGPPAVRVNPPRPPANSIDQGWFEWYRKSRRHHTRHS</sequence>
<accession>A0A4U6XVR8</accession>
<feature type="compositionally biased region" description="Basic and acidic residues" evidence="2">
    <location>
        <begin position="24"/>
        <end position="42"/>
    </location>
</feature>
<feature type="compositionally biased region" description="Basic and acidic residues" evidence="2">
    <location>
        <begin position="231"/>
        <end position="243"/>
    </location>
</feature>
<comment type="caution">
    <text evidence="3">The sequence shown here is derived from an EMBL/GenBank/DDBJ whole genome shotgun (WGS) entry which is preliminary data.</text>
</comment>
<evidence type="ECO:0000256" key="1">
    <source>
        <dbReference type="SAM" id="Coils"/>
    </source>
</evidence>
<evidence type="ECO:0000313" key="4">
    <source>
        <dbReference type="Proteomes" id="UP000310108"/>
    </source>
</evidence>
<feature type="region of interest" description="Disordered" evidence="2">
    <location>
        <begin position="1"/>
        <end position="53"/>
    </location>
</feature>
<evidence type="ECO:0000313" key="3">
    <source>
        <dbReference type="EMBL" id="TKW60074.1"/>
    </source>
</evidence>
<feature type="compositionally biased region" description="Low complexity" evidence="2">
    <location>
        <begin position="186"/>
        <end position="197"/>
    </location>
</feature>
<protein>
    <submittedName>
        <fullName evidence="3">Uncharacterized protein</fullName>
    </submittedName>
</protein>
<dbReference type="AlphaFoldDB" id="A0A4U6XVR8"/>
<feature type="compositionally biased region" description="Polar residues" evidence="2">
    <location>
        <begin position="1"/>
        <end position="17"/>
    </location>
</feature>
<dbReference type="Proteomes" id="UP000310108">
    <property type="component" value="Unassembled WGS sequence"/>
</dbReference>
<feature type="region of interest" description="Disordered" evidence="2">
    <location>
        <begin position="255"/>
        <end position="278"/>
    </location>
</feature>
<feature type="region of interest" description="Disordered" evidence="2">
    <location>
        <begin position="291"/>
        <end position="317"/>
    </location>
</feature>